<dbReference type="EMBL" id="JAGFNK010000154">
    <property type="protein sequence ID" value="KAI9463800.1"/>
    <property type="molecule type" value="Genomic_DNA"/>
</dbReference>
<protein>
    <submittedName>
        <fullName evidence="1">Uncharacterized protein</fullName>
    </submittedName>
</protein>
<reference evidence="1" key="1">
    <citation type="submission" date="2021-03" db="EMBL/GenBank/DDBJ databases">
        <title>Evolutionary priming and transition to the ectomycorrhizal habit in an iconic lineage of mushroom-forming fungi: is preadaptation a requirement?</title>
        <authorList>
            <consortium name="DOE Joint Genome Institute"/>
            <person name="Looney B.P."/>
            <person name="Miyauchi S."/>
            <person name="Morin E."/>
            <person name="Drula E."/>
            <person name="Courty P.E."/>
            <person name="Chicoki N."/>
            <person name="Fauchery L."/>
            <person name="Kohler A."/>
            <person name="Kuo A."/>
            <person name="LaButti K."/>
            <person name="Pangilinan J."/>
            <person name="Lipzen A."/>
            <person name="Riley R."/>
            <person name="Andreopoulos W."/>
            <person name="He G."/>
            <person name="Johnson J."/>
            <person name="Barry K.W."/>
            <person name="Grigoriev I.V."/>
            <person name="Nagy L."/>
            <person name="Hibbett D."/>
            <person name="Henrissat B."/>
            <person name="Matheny P.B."/>
            <person name="Labbe J."/>
            <person name="Martin A.F."/>
        </authorList>
    </citation>
    <scope>NUCLEOTIDE SEQUENCE</scope>
    <source>
        <strain evidence="1">BPL698</strain>
    </source>
</reference>
<dbReference type="Proteomes" id="UP001207468">
    <property type="component" value="Unassembled WGS sequence"/>
</dbReference>
<evidence type="ECO:0000313" key="2">
    <source>
        <dbReference type="Proteomes" id="UP001207468"/>
    </source>
</evidence>
<organism evidence="1 2">
    <name type="scientific">Russula earlei</name>
    <dbReference type="NCBI Taxonomy" id="71964"/>
    <lineage>
        <taxon>Eukaryota</taxon>
        <taxon>Fungi</taxon>
        <taxon>Dikarya</taxon>
        <taxon>Basidiomycota</taxon>
        <taxon>Agaricomycotina</taxon>
        <taxon>Agaricomycetes</taxon>
        <taxon>Russulales</taxon>
        <taxon>Russulaceae</taxon>
        <taxon>Russula</taxon>
    </lineage>
</organism>
<evidence type="ECO:0000313" key="1">
    <source>
        <dbReference type="EMBL" id="KAI9463800.1"/>
    </source>
</evidence>
<proteinExistence type="predicted"/>
<sequence length="187" mass="21453">MACSNLLHEFPLHAVSSESQWSLADLNLNSWTQISLAQEYTTLVYAPSQPITSSQNSVTQTASTPPQPWACPNCNRRFQRRQERDRHLLIHLPYSIYCPSLHCAWRGDRTYGLARHWRNIHANYGPVPQWQQSQIYDPARLVRLILCGALTVEDAASIALSIVALRAMELNKVELWQNGWGRRRFGQ</sequence>
<name>A0ACC0U5J6_9AGAM</name>
<accession>A0ACC0U5J6</accession>
<gene>
    <name evidence="1" type="ORF">F5148DRAFT_193588</name>
</gene>
<comment type="caution">
    <text evidence="1">The sequence shown here is derived from an EMBL/GenBank/DDBJ whole genome shotgun (WGS) entry which is preliminary data.</text>
</comment>
<keyword evidence="2" id="KW-1185">Reference proteome</keyword>